<dbReference type="EMBL" id="LAZR01011163">
    <property type="protein sequence ID" value="KKM63089.1"/>
    <property type="molecule type" value="Genomic_DNA"/>
</dbReference>
<name>A0A0F9J0E0_9ZZZZ</name>
<accession>A0A0F9J0E0</accession>
<proteinExistence type="predicted"/>
<reference evidence="1" key="1">
    <citation type="journal article" date="2015" name="Nature">
        <title>Complex archaea that bridge the gap between prokaryotes and eukaryotes.</title>
        <authorList>
            <person name="Spang A."/>
            <person name="Saw J.H."/>
            <person name="Jorgensen S.L."/>
            <person name="Zaremba-Niedzwiedzka K."/>
            <person name="Martijn J."/>
            <person name="Lind A.E."/>
            <person name="van Eijk R."/>
            <person name="Schleper C."/>
            <person name="Guy L."/>
            <person name="Ettema T.J."/>
        </authorList>
    </citation>
    <scope>NUCLEOTIDE SEQUENCE</scope>
</reference>
<protein>
    <submittedName>
        <fullName evidence="1">Uncharacterized protein</fullName>
    </submittedName>
</protein>
<comment type="caution">
    <text evidence="1">The sequence shown here is derived from an EMBL/GenBank/DDBJ whole genome shotgun (WGS) entry which is preliminary data.</text>
</comment>
<organism evidence="1">
    <name type="scientific">marine sediment metagenome</name>
    <dbReference type="NCBI Taxonomy" id="412755"/>
    <lineage>
        <taxon>unclassified sequences</taxon>
        <taxon>metagenomes</taxon>
        <taxon>ecological metagenomes</taxon>
    </lineage>
</organism>
<gene>
    <name evidence="1" type="ORF">LCGC14_1515130</name>
</gene>
<dbReference type="AlphaFoldDB" id="A0A0F9J0E0"/>
<evidence type="ECO:0000313" key="1">
    <source>
        <dbReference type="EMBL" id="KKM63089.1"/>
    </source>
</evidence>
<sequence>MIYTRYESREIKILKAFPKRKVVQVKRVYDNKIFECLYSQLRADGGVSEIEKEIRIATPTNMSGFGALI</sequence>